<gene>
    <name evidence="2" type="ORF">MBM_01154</name>
</gene>
<feature type="region of interest" description="Disordered" evidence="1">
    <location>
        <begin position="1"/>
        <end position="25"/>
    </location>
</feature>
<protein>
    <submittedName>
        <fullName evidence="2">Uncharacterized protein</fullName>
    </submittedName>
</protein>
<dbReference type="RefSeq" id="XP_007289043.1">
    <property type="nucleotide sequence ID" value="XM_007288981.1"/>
</dbReference>
<feature type="compositionally biased region" description="Polar residues" evidence="1">
    <location>
        <begin position="16"/>
        <end position="25"/>
    </location>
</feature>
<reference evidence="2 3" key="1">
    <citation type="journal article" date="2012" name="BMC Genomics">
        <title>Sequencing the genome of Marssonina brunnea reveals fungus-poplar co-evolution.</title>
        <authorList>
            <person name="Zhu S."/>
            <person name="Cao Y.-Z."/>
            <person name="Jiang C."/>
            <person name="Tan B.-Y."/>
            <person name="Wang Z."/>
            <person name="Feng S."/>
            <person name="Zhang L."/>
            <person name="Su X.-H."/>
            <person name="Brejova B."/>
            <person name="Vinar T."/>
            <person name="Xu M."/>
            <person name="Wang M.-X."/>
            <person name="Zhang S.-G."/>
            <person name="Huang M.-R."/>
            <person name="Wu R."/>
            <person name="Zhou Y."/>
        </authorList>
    </citation>
    <scope>NUCLEOTIDE SEQUENCE [LARGE SCALE GENOMIC DNA]</scope>
    <source>
        <strain evidence="2 3">MB_m1</strain>
    </source>
</reference>
<keyword evidence="3" id="KW-1185">Reference proteome</keyword>
<dbReference type="KEGG" id="mbe:MBM_01154"/>
<name>K1X5R7_MARBU</name>
<dbReference type="Proteomes" id="UP000006753">
    <property type="component" value="Unassembled WGS sequence"/>
</dbReference>
<dbReference type="OrthoDB" id="5355007at2759"/>
<sequence length="179" mass="19262">MPSGSTTPVRVPKAASNYSPTTQDPELRSQINMTLLRDGHITKIHDTLLHALHAHPANWPTTLQAHALSLLRSGKYTSFPELMRRVLQDIKDDTLAQEAFAQNASASTSTNPTATTANSSKASGKVNGVSNVKRRPGEDVPGFRGRGEGGVSLALPRVVVEEGVKVTRECLELVCEVPE</sequence>
<dbReference type="GeneID" id="18757089"/>
<evidence type="ECO:0000256" key="1">
    <source>
        <dbReference type="SAM" id="MobiDB-lite"/>
    </source>
</evidence>
<feature type="region of interest" description="Disordered" evidence="1">
    <location>
        <begin position="102"/>
        <end position="147"/>
    </location>
</feature>
<feature type="compositionally biased region" description="Low complexity" evidence="1">
    <location>
        <begin position="102"/>
        <end position="123"/>
    </location>
</feature>
<dbReference type="eggNOG" id="ENOG502T2QC">
    <property type="taxonomic scope" value="Eukaryota"/>
</dbReference>
<proteinExistence type="predicted"/>
<organism evidence="2 3">
    <name type="scientific">Marssonina brunnea f. sp. multigermtubi (strain MB_m1)</name>
    <name type="common">Marssonina leaf spot fungus</name>
    <dbReference type="NCBI Taxonomy" id="1072389"/>
    <lineage>
        <taxon>Eukaryota</taxon>
        <taxon>Fungi</taxon>
        <taxon>Dikarya</taxon>
        <taxon>Ascomycota</taxon>
        <taxon>Pezizomycotina</taxon>
        <taxon>Leotiomycetes</taxon>
        <taxon>Helotiales</taxon>
        <taxon>Drepanopezizaceae</taxon>
        <taxon>Drepanopeziza</taxon>
    </lineage>
</organism>
<dbReference type="STRING" id="1072389.K1X5R7"/>
<evidence type="ECO:0000313" key="3">
    <source>
        <dbReference type="Proteomes" id="UP000006753"/>
    </source>
</evidence>
<dbReference type="OMA" id="NWPTLIQ"/>
<evidence type="ECO:0000313" key="2">
    <source>
        <dbReference type="EMBL" id="EKD20472.1"/>
    </source>
</evidence>
<dbReference type="EMBL" id="JH921429">
    <property type="protein sequence ID" value="EKD20472.1"/>
    <property type="molecule type" value="Genomic_DNA"/>
</dbReference>
<dbReference type="AlphaFoldDB" id="K1X5R7"/>
<dbReference type="HOGENOM" id="CLU_097996_0_0_1"/>
<accession>K1X5R7</accession>
<dbReference type="InParanoid" id="K1X5R7"/>